<evidence type="ECO:0000313" key="3">
    <source>
        <dbReference type="EMBL" id="GJS84878.1"/>
    </source>
</evidence>
<dbReference type="SUPFAM" id="SSF56672">
    <property type="entry name" value="DNA/RNA polymerases"/>
    <property type="match status" value="1"/>
</dbReference>
<feature type="compositionally biased region" description="Basic residues" evidence="1">
    <location>
        <begin position="661"/>
        <end position="670"/>
    </location>
</feature>
<evidence type="ECO:0000256" key="1">
    <source>
        <dbReference type="SAM" id="MobiDB-lite"/>
    </source>
</evidence>
<reference evidence="3" key="1">
    <citation type="journal article" date="2022" name="Int. J. Mol. Sci.">
        <title>Draft Genome of Tanacetum Coccineum: Genomic Comparison of Closely Related Tanacetum-Family Plants.</title>
        <authorList>
            <person name="Yamashiro T."/>
            <person name="Shiraishi A."/>
            <person name="Nakayama K."/>
            <person name="Satake H."/>
        </authorList>
    </citation>
    <scope>NUCLEOTIDE SEQUENCE</scope>
</reference>
<sequence>MPTGASMTKAMYLMARKQILARVSNWVFKAKAYQVHFKGIIAKVLHQRTLPLRYMKMRVLQMDVKSAFLYGTIEEEVYVKQPRGFEDPEYPQRVYKVEKAMYGLHQAPRAWYGTLSKYLLENGFQRGLQVSQRKNGIFLSQDKYVGDILKKFGYTYVRTAKTPIDREYPWGKYGPRKDGPRKDMDLHLYRSMIGSLMYLTASRPDIMFAICICARHQVTPKKCHLHAVKRIFSDYDGDNQDRKSTTRGYQFFERRLISWQCKKQTIVATSTTEAEYVAVASCCGQVLWIQNQLLDYGYNFMNTKIYNDNNSAICIVKNPIYHSRIKHIDIRHHFIRDCYEKKLINVDHIHTDDNVADLLTKPFDAGRFQYLVDEHVMIRCICEKRHHFLRDSYEKKFNSLDASIDETVHKELGDRMKRAATTVSSFEAKQDSDAQTRLKLVELVQKINDQEPIQALVDKKKIIINEDNIKRDLKLDDTEGSTCLPNATIFEELARMGYEKPSQRLTFYKAYFSPQWKFLIHPILHCLSVKTTTWNEFNSTMASFIICLANNQKFNYSKYMLDHLVNHLEGDVKYYLFLRFVQLFLNKQVAGLNKHKDSFVVSSHTKKFFANMKRQSNGFSGNVTPLFDTLMVQAIEDVGEDSDHSADQTPIHDQPSTSSNTKKKLKPRRK</sequence>
<organism evidence="3 4">
    <name type="scientific">Tanacetum coccineum</name>
    <dbReference type="NCBI Taxonomy" id="301880"/>
    <lineage>
        <taxon>Eukaryota</taxon>
        <taxon>Viridiplantae</taxon>
        <taxon>Streptophyta</taxon>
        <taxon>Embryophyta</taxon>
        <taxon>Tracheophyta</taxon>
        <taxon>Spermatophyta</taxon>
        <taxon>Magnoliopsida</taxon>
        <taxon>eudicotyledons</taxon>
        <taxon>Gunneridae</taxon>
        <taxon>Pentapetalae</taxon>
        <taxon>asterids</taxon>
        <taxon>campanulids</taxon>
        <taxon>Asterales</taxon>
        <taxon>Asteraceae</taxon>
        <taxon>Asteroideae</taxon>
        <taxon>Anthemideae</taxon>
        <taxon>Anthemidinae</taxon>
        <taxon>Tanacetum</taxon>
    </lineage>
</organism>
<feature type="region of interest" description="Disordered" evidence="1">
    <location>
        <begin position="639"/>
        <end position="670"/>
    </location>
</feature>
<proteinExistence type="predicted"/>
<feature type="domain" description="Reverse transcriptase Ty1/copia-type" evidence="2">
    <location>
        <begin position="58"/>
        <end position="126"/>
    </location>
</feature>
<comment type="caution">
    <text evidence="3">The sequence shown here is derived from an EMBL/GenBank/DDBJ whole genome shotgun (WGS) entry which is preliminary data.</text>
</comment>
<dbReference type="PANTHER" id="PTHR11439:SF495">
    <property type="entry name" value="REVERSE TRANSCRIPTASE, RNA-DEPENDENT DNA POLYMERASE-RELATED"/>
    <property type="match status" value="1"/>
</dbReference>
<dbReference type="CDD" id="cd09272">
    <property type="entry name" value="RNase_HI_RT_Ty1"/>
    <property type="match status" value="1"/>
</dbReference>
<dbReference type="Pfam" id="PF07727">
    <property type="entry name" value="RVT_2"/>
    <property type="match status" value="1"/>
</dbReference>
<protein>
    <submittedName>
        <fullName evidence="3">Ribonuclease H-like domain-containing protein</fullName>
    </submittedName>
</protein>
<reference evidence="3" key="2">
    <citation type="submission" date="2022-01" db="EMBL/GenBank/DDBJ databases">
        <authorList>
            <person name="Yamashiro T."/>
            <person name="Shiraishi A."/>
            <person name="Satake H."/>
            <person name="Nakayama K."/>
        </authorList>
    </citation>
    <scope>NUCLEOTIDE SEQUENCE</scope>
</reference>
<name>A0ABQ4Z7N0_9ASTR</name>
<evidence type="ECO:0000313" key="4">
    <source>
        <dbReference type="Proteomes" id="UP001151760"/>
    </source>
</evidence>
<dbReference type="PANTHER" id="PTHR11439">
    <property type="entry name" value="GAG-POL-RELATED RETROTRANSPOSON"/>
    <property type="match status" value="1"/>
</dbReference>
<keyword evidence="4" id="KW-1185">Reference proteome</keyword>
<dbReference type="EMBL" id="BQNB010011008">
    <property type="protein sequence ID" value="GJS84878.1"/>
    <property type="molecule type" value="Genomic_DNA"/>
</dbReference>
<dbReference type="InterPro" id="IPR013103">
    <property type="entry name" value="RVT_2"/>
</dbReference>
<accession>A0ABQ4Z7N0</accession>
<gene>
    <name evidence="3" type="ORF">Tco_0751419</name>
</gene>
<dbReference type="InterPro" id="IPR043502">
    <property type="entry name" value="DNA/RNA_pol_sf"/>
</dbReference>
<evidence type="ECO:0000259" key="2">
    <source>
        <dbReference type="Pfam" id="PF07727"/>
    </source>
</evidence>
<dbReference type="Proteomes" id="UP001151760">
    <property type="component" value="Unassembled WGS sequence"/>
</dbReference>